<feature type="domain" description="KNTC1 third ARM-repeats" evidence="2">
    <location>
        <begin position="52"/>
        <end position="262"/>
    </location>
</feature>
<gene>
    <name evidence="3" type="ORF">ILUMI_05627</name>
</gene>
<organism evidence="3 4">
    <name type="scientific">Ignelater luminosus</name>
    <name type="common">Cucubano</name>
    <name type="synonym">Pyrophorus luminosus</name>
    <dbReference type="NCBI Taxonomy" id="2038154"/>
    <lineage>
        <taxon>Eukaryota</taxon>
        <taxon>Metazoa</taxon>
        <taxon>Ecdysozoa</taxon>
        <taxon>Arthropoda</taxon>
        <taxon>Hexapoda</taxon>
        <taxon>Insecta</taxon>
        <taxon>Pterygota</taxon>
        <taxon>Neoptera</taxon>
        <taxon>Endopterygota</taxon>
        <taxon>Coleoptera</taxon>
        <taxon>Polyphaga</taxon>
        <taxon>Elateriformia</taxon>
        <taxon>Elateroidea</taxon>
        <taxon>Elateridae</taxon>
        <taxon>Agrypninae</taxon>
        <taxon>Pyrophorini</taxon>
        <taxon>Ignelater</taxon>
    </lineage>
</organism>
<dbReference type="Pfam" id="PF24515">
    <property type="entry name" value="ARM_KNTC1_3rd"/>
    <property type="match status" value="1"/>
</dbReference>
<name>A0A8K0GIH8_IGNLU</name>
<dbReference type="GO" id="GO:0005737">
    <property type="term" value="C:cytoplasm"/>
    <property type="evidence" value="ECO:0007669"/>
    <property type="project" value="TreeGrafter"/>
</dbReference>
<dbReference type="GO" id="GO:0031267">
    <property type="term" value="F:small GTPase binding"/>
    <property type="evidence" value="ECO:0007669"/>
    <property type="project" value="TreeGrafter"/>
</dbReference>
<accession>A0A8K0GIH8</accession>
<dbReference type="AlphaFoldDB" id="A0A8K0GIH8"/>
<feature type="domain" description="RZZ complex subunit KNTC1/ROD C-terminal" evidence="1">
    <location>
        <begin position="309"/>
        <end position="838"/>
    </location>
</feature>
<dbReference type="GO" id="GO:1903394">
    <property type="term" value="P:protein localization to kinetochore involved in kinetochore assembly"/>
    <property type="evidence" value="ECO:0007669"/>
    <property type="project" value="TreeGrafter"/>
</dbReference>
<dbReference type="InterPro" id="IPR019527">
    <property type="entry name" value="RZZ-complex_KNTC1/ROD_C"/>
</dbReference>
<evidence type="ECO:0000259" key="2">
    <source>
        <dbReference type="Pfam" id="PF24515"/>
    </source>
</evidence>
<dbReference type="InterPro" id="IPR055405">
    <property type="entry name" value="ARM_KNTC1_3rd"/>
</dbReference>
<dbReference type="GO" id="GO:0005828">
    <property type="term" value="C:kinetochore microtubule"/>
    <property type="evidence" value="ECO:0007669"/>
    <property type="project" value="TreeGrafter"/>
</dbReference>
<dbReference type="GO" id="GO:0007094">
    <property type="term" value="P:mitotic spindle assembly checkpoint signaling"/>
    <property type="evidence" value="ECO:0007669"/>
    <property type="project" value="TreeGrafter"/>
</dbReference>
<dbReference type="Proteomes" id="UP000801492">
    <property type="component" value="Unassembled WGS sequence"/>
</dbReference>
<dbReference type="GO" id="GO:0000070">
    <property type="term" value="P:mitotic sister chromatid segregation"/>
    <property type="evidence" value="ECO:0007669"/>
    <property type="project" value="TreeGrafter"/>
</dbReference>
<dbReference type="GO" id="GO:1990423">
    <property type="term" value="C:RZZ complex"/>
    <property type="evidence" value="ECO:0007669"/>
    <property type="project" value="TreeGrafter"/>
</dbReference>
<keyword evidence="4" id="KW-1185">Reference proteome</keyword>
<evidence type="ECO:0000259" key="1">
    <source>
        <dbReference type="Pfam" id="PF10493"/>
    </source>
</evidence>
<dbReference type="PANTHER" id="PTHR15688">
    <property type="entry name" value="KINETOCHORE-ASSOCIATED PROTEIN 1"/>
    <property type="match status" value="1"/>
</dbReference>
<proteinExistence type="predicted"/>
<evidence type="ECO:0008006" key="5">
    <source>
        <dbReference type="Google" id="ProtNLM"/>
    </source>
</evidence>
<evidence type="ECO:0000313" key="4">
    <source>
        <dbReference type="Proteomes" id="UP000801492"/>
    </source>
</evidence>
<reference evidence="3" key="1">
    <citation type="submission" date="2019-08" db="EMBL/GenBank/DDBJ databases">
        <title>The genome of the North American firefly Photinus pyralis.</title>
        <authorList>
            <consortium name="Photinus pyralis genome working group"/>
            <person name="Fallon T.R."/>
            <person name="Sander Lower S.E."/>
            <person name="Weng J.-K."/>
        </authorList>
    </citation>
    <scope>NUCLEOTIDE SEQUENCE</scope>
    <source>
        <strain evidence="3">TRF0915ILg1</strain>
        <tissue evidence="3">Whole body</tissue>
    </source>
</reference>
<dbReference type="InterPro" id="IPR052802">
    <property type="entry name" value="KNTC1"/>
</dbReference>
<sequence>MQILQSTIKLLCTEGHALTAYKLLRRVQGGLVYKLNINPEIQSNLNEILNQSTQQLLHNIFTSRFIDEDLSYTLLLSCDINYSKRFLIQSLKYYKREVLKFKTIAQIRLRLLQYHNIEDGQDLCKQIIHLSKWWKRIKNCQMPYEQFFKKSSAEVVEKLIMFNHLDIPSLEEFCSDFNLNVQQYYEFYLKNLLLNWKPNYEVQTNLSGKKQLIIKNCENKLMQECMEVIDVIEDKELVCATLNNIWAMINFYHYEVFMCILNILSTLKPATDSNQKDLLLLFLKNYTRVSKPGQTEMEEWYTLYPDTRCVDPLSEWRLPFTLTLFTNKIWNIIRPEMNLKTYTKWFEVISVLKKNLTKDDICTYVVKDVVSSNVFKKRSTDGWILHAKHKDLLLEIDECLQHISNKEQATSAVYCLTTSIPGGADQVDAITLCYKYAQAYKKESPSSDDVQRAVIKIKKKYLNYSMTHILHTNQLAEKKYLEMVSHPVEELIEALYSDDRILKKNAFITLHCPDINKAVDELAALHRIDIQETRFNLIRNWLLSDSSTADFDLNNSVCLASSLDNQNKHNPTYSDNIIRASYVCTSGDVLVWRSILQKLGNVEANESRNFSFKANALKCFHNISDIKMIEETMDTTYEEFCNFINKLILISGLECFGFTLNIESLDKYNKIDLLNRLAYHITSPIGVKTMASVCIAYMIDESKYWAVIINSMLKLNMMEELKTCINFLRKSFKFHSKKFYTEAWKAVVNNSFSIPPNTNKEVVKHIFTENLYFIQSCPVLFSIDLEYAVEKCLEFKMYDFAAIILQYLPREKQLSYLTEISKLDQNISEKLDELLKCGFWGISFVKGILEKLKS</sequence>
<dbReference type="PANTHER" id="PTHR15688:SF1">
    <property type="entry name" value="KINETOCHORE-ASSOCIATED PROTEIN 1"/>
    <property type="match status" value="1"/>
</dbReference>
<protein>
    <recommendedName>
        <fullName evidence="5">RZZ complex subunit KNTC1/ROD C-terminal domain-containing protein</fullName>
    </recommendedName>
</protein>
<comment type="caution">
    <text evidence="3">The sequence shown here is derived from an EMBL/GenBank/DDBJ whole genome shotgun (WGS) entry which is preliminary data.</text>
</comment>
<dbReference type="Pfam" id="PF10493">
    <property type="entry name" value="Rod_C"/>
    <property type="match status" value="1"/>
</dbReference>
<evidence type="ECO:0000313" key="3">
    <source>
        <dbReference type="EMBL" id="KAF2900556.1"/>
    </source>
</evidence>
<dbReference type="EMBL" id="VTPC01002113">
    <property type="protein sequence ID" value="KAF2900556.1"/>
    <property type="molecule type" value="Genomic_DNA"/>
</dbReference>
<dbReference type="OrthoDB" id="343783at2759"/>